<dbReference type="EMBL" id="VSSQ01112547">
    <property type="protein sequence ID" value="MPN49366.1"/>
    <property type="molecule type" value="Genomic_DNA"/>
</dbReference>
<evidence type="ECO:0000256" key="1">
    <source>
        <dbReference type="SAM" id="MobiDB-lite"/>
    </source>
</evidence>
<protein>
    <submittedName>
        <fullName evidence="2">Uncharacterized protein</fullName>
    </submittedName>
</protein>
<dbReference type="AlphaFoldDB" id="A0A645IEK2"/>
<reference evidence="2" key="1">
    <citation type="submission" date="2019-08" db="EMBL/GenBank/DDBJ databases">
        <authorList>
            <person name="Kucharzyk K."/>
            <person name="Murdoch R.W."/>
            <person name="Higgins S."/>
            <person name="Loffler F."/>
        </authorList>
    </citation>
    <scope>NUCLEOTIDE SEQUENCE</scope>
</reference>
<gene>
    <name evidence="2" type="ORF">SDC9_196986</name>
</gene>
<feature type="region of interest" description="Disordered" evidence="1">
    <location>
        <begin position="62"/>
        <end position="139"/>
    </location>
</feature>
<organism evidence="2">
    <name type="scientific">bioreactor metagenome</name>
    <dbReference type="NCBI Taxonomy" id="1076179"/>
    <lineage>
        <taxon>unclassified sequences</taxon>
        <taxon>metagenomes</taxon>
        <taxon>ecological metagenomes</taxon>
    </lineage>
</organism>
<comment type="caution">
    <text evidence="2">The sequence shown here is derived from an EMBL/GenBank/DDBJ whole genome shotgun (WGS) entry which is preliminary data.</text>
</comment>
<evidence type="ECO:0000313" key="2">
    <source>
        <dbReference type="EMBL" id="MPN49366.1"/>
    </source>
</evidence>
<name>A0A645IEK2_9ZZZZ</name>
<proteinExistence type="predicted"/>
<sequence length="139" mass="15355">MSLRPLYFQGAVIPAAILRKIPDVLPVVRLATPDPAPNAAEYSFLPPGWRPRTRMFHHRALPEVVPVGMPQDRRPRKSPIPPRRNKGRRAVPAIGQTGRSQGGTRHPASNDGIRNPAPDNDLCSMPRDTRGCGIPVRPR</sequence>
<accession>A0A645IEK2</accession>